<dbReference type="KEGG" id="erl:AOC36_10310"/>
<dbReference type="GO" id="GO:0016052">
    <property type="term" value="P:carbohydrate catabolic process"/>
    <property type="evidence" value="ECO:0007669"/>
    <property type="project" value="TreeGrafter"/>
</dbReference>
<dbReference type="InterPro" id="IPR018120">
    <property type="entry name" value="Glyco_hydro_1_AS"/>
</dbReference>
<proteinExistence type="inferred from homology"/>
<evidence type="ECO:0000313" key="8">
    <source>
        <dbReference type="Proteomes" id="UP000063781"/>
    </source>
</evidence>
<keyword evidence="2 6" id="KW-0378">Hydrolase</keyword>
<dbReference type="PANTHER" id="PTHR10353">
    <property type="entry name" value="GLYCOSYL HYDROLASE"/>
    <property type="match status" value="1"/>
</dbReference>
<dbReference type="InterPro" id="IPR017853">
    <property type="entry name" value="GH"/>
</dbReference>
<dbReference type="AlphaFoldDB" id="A0A0X8H1X7"/>
<dbReference type="PROSITE" id="PS00653">
    <property type="entry name" value="GLYCOSYL_HYDROL_F1_2"/>
    <property type="match status" value="1"/>
</dbReference>
<dbReference type="Pfam" id="PF00232">
    <property type="entry name" value="Glyco_hydro_1"/>
    <property type="match status" value="1"/>
</dbReference>
<dbReference type="FunFam" id="3.20.20.80:FF:000004">
    <property type="entry name" value="Beta-glucosidase 6-phospho-beta-glucosidase"/>
    <property type="match status" value="1"/>
</dbReference>
<dbReference type="GO" id="GO:0005829">
    <property type="term" value="C:cytosol"/>
    <property type="evidence" value="ECO:0007669"/>
    <property type="project" value="TreeGrafter"/>
</dbReference>
<comment type="similarity">
    <text evidence="1 5">Belongs to the glycosyl hydrolase 1 family.</text>
</comment>
<dbReference type="PROSITE" id="PS00572">
    <property type="entry name" value="GLYCOSYL_HYDROL_F1_1"/>
    <property type="match status" value="1"/>
</dbReference>
<dbReference type="Gene3D" id="3.20.20.80">
    <property type="entry name" value="Glycosidases"/>
    <property type="match status" value="1"/>
</dbReference>
<dbReference type="InterPro" id="IPR001360">
    <property type="entry name" value="Glyco_hydro_1"/>
</dbReference>
<name>A0A0X8H1X7_9FIRM</name>
<protein>
    <submittedName>
        <fullName evidence="7">6-phospho-beta-glucosidase</fullName>
    </submittedName>
</protein>
<dbReference type="PANTHER" id="PTHR10353:SF122">
    <property type="entry name" value="6-PHOSPHO-BETA-GLUCOSIDASE ASCB-RELATED"/>
    <property type="match status" value="1"/>
</dbReference>
<dbReference type="Proteomes" id="UP000063781">
    <property type="component" value="Chromosome"/>
</dbReference>
<accession>A0A0X8H1X7</accession>
<dbReference type="STRING" id="1514105.AOC36_10310"/>
<dbReference type="SUPFAM" id="SSF51445">
    <property type="entry name" value="(Trans)glycosidases"/>
    <property type="match status" value="1"/>
</dbReference>
<evidence type="ECO:0000256" key="3">
    <source>
        <dbReference type="ARBA" id="ARBA00023295"/>
    </source>
</evidence>
<dbReference type="OrthoDB" id="1637462at2"/>
<gene>
    <name evidence="7" type="ORF">AOC36_10310</name>
</gene>
<dbReference type="RefSeq" id="WP_067633983.1">
    <property type="nucleotide sequence ID" value="NZ_CP013213.1"/>
</dbReference>
<dbReference type="InterPro" id="IPR033132">
    <property type="entry name" value="GH_1_N_CS"/>
</dbReference>
<evidence type="ECO:0000256" key="5">
    <source>
        <dbReference type="RuleBase" id="RU003690"/>
    </source>
</evidence>
<evidence type="ECO:0000313" key="7">
    <source>
        <dbReference type="EMBL" id="AMC94349.1"/>
    </source>
</evidence>
<sequence>MTGKFPSNFLWGGATAANQLEGGFDLGGKGMSTADMVKFVPRTISKGANTETIPYEEVQQILEGNRSDENYPKRRGVDFYHHYKEDIALFAEMGFSVFRMSINWARIFPNGDESTPNESGLKFYDDVFDELHKYNIEPLVTLSHYEMPINLAVKYNGWESRDLIAIFENYAKTVFTRYKDKVKYWIPINEINMILHLPYTGGGIFIEKCENELQTIFQSLHHQMVASAKVTKIARDINPEFRIGSMVGMAYYYPKSNHPDDVLAAQSGNRVNYFFFDILSKGTYPEYAWAYFKKNNITLVIEEDDLDILKENTVDFNSFSYYYSLCAGSKDEESSLVAFVPERGYDEFHPRKVRNENLNVTDWGFQIDPVGLRIAINEVWDRYHKPIIISENGLGTYDKLTEDNRVHDQYRIQYIKEHLMEMKQCLDEGVDLIGYTSWGPIDIVSAGTTEMSKRYGFIYVDLDDYGHGTYRRYRKDSFYWYKEVIRTQGESLFR</sequence>
<reference evidence="7 8" key="1">
    <citation type="submission" date="2015-10" db="EMBL/GenBank/DDBJ databases">
        <title>Erysipelothrix larvae sp. LV19 isolated from the larval gut of the rhinoceros beetle, Trypoxylus dichotomus.</title>
        <authorList>
            <person name="Lim S."/>
            <person name="Kim B.-C."/>
        </authorList>
    </citation>
    <scope>NUCLEOTIDE SEQUENCE [LARGE SCALE GENOMIC DNA]</scope>
    <source>
        <strain evidence="7 8">LV19</strain>
    </source>
</reference>
<dbReference type="EMBL" id="CP013213">
    <property type="protein sequence ID" value="AMC94349.1"/>
    <property type="molecule type" value="Genomic_DNA"/>
</dbReference>
<evidence type="ECO:0000256" key="6">
    <source>
        <dbReference type="RuleBase" id="RU004468"/>
    </source>
</evidence>
<organism evidence="7 8">
    <name type="scientific">Erysipelothrix larvae</name>
    <dbReference type="NCBI Taxonomy" id="1514105"/>
    <lineage>
        <taxon>Bacteria</taxon>
        <taxon>Bacillati</taxon>
        <taxon>Bacillota</taxon>
        <taxon>Erysipelotrichia</taxon>
        <taxon>Erysipelotrichales</taxon>
        <taxon>Erysipelotrichaceae</taxon>
        <taxon>Erysipelothrix</taxon>
    </lineage>
</organism>
<keyword evidence="3 6" id="KW-0326">Glycosidase</keyword>
<evidence type="ECO:0000256" key="2">
    <source>
        <dbReference type="ARBA" id="ARBA00022801"/>
    </source>
</evidence>
<keyword evidence="8" id="KW-1185">Reference proteome</keyword>
<evidence type="ECO:0000256" key="4">
    <source>
        <dbReference type="PROSITE-ProRule" id="PRU10055"/>
    </source>
</evidence>
<feature type="active site" description="Nucleophile" evidence="4">
    <location>
        <position position="391"/>
    </location>
</feature>
<dbReference type="GO" id="GO:0008422">
    <property type="term" value="F:beta-glucosidase activity"/>
    <property type="evidence" value="ECO:0007669"/>
    <property type="project" value="TreeGrafter"/>
</dbReference>
<dbReference type="PRINTS" id="PR00131">
    <property type="entry name" value="GLHYDRLASE1"/>
</dbReference>
<evidence type="ECO:0000256" key="1">
    <source>
        <dbReference type="ARBA" id="ARBA00010838"/>
    </source>
</evidence>